<feature type="transmembrane region" description="Helical" evidence="6">
    <location>
        <begin position="27"/>
        <end position="49"/>
    </location>
</feature>
<keyword evidence="5" id="KW-0902">Two-component regulatory system</keyword>
<dbReference type="SUPFAM" id="SSF55874">
    <property type="entry name" value="ATPase domain of HSP90 chaperone/DNA topoisomerase II/histidine kinase"/>
    <property type="match status" value="1"/>
</dbReference>
<proteinExistence type="predicted"/>
<sequence length="440" mass="46313">MLRRIRVYGRRVNRFQSLASSEDGYGLARLVVAVRVAVVISIIVLVAVGPDWLRQHLAGVAVVLGVALGYAAILMTRPRVEIRRTRYSWLVTASDATLTLAVIALTGGPSSPVVAVLVMVVIASAARLSFPQTVLVAAVAGLGYIGVALWAGPDAVATVPRPLQGVWWALLLVFVALLGGGLSLLVEREHRSRMRLLVEAEAEHAAAEEERDLRARLLQSYESQQEGLQVLLHEFRTPVASLEALAGALTDGASPMASADRDAAIALAGRHARHLNDMLDALADVALARRPTFSPGRLRRVDVAALIGEAADAAGLTSARLEVAVTGDVSAIDIDAQGLRRVLTNLLENAARHGRGRPIDVTCARTDTNLTISVADRGPGVPAESLGDLTAKFVSLGGQRGTAGLGLWIVQQIVEALGGALRFSARAGGGLVATFTLPLT</sequence>
<feature type="transmembrane region" description="Helical" evidence="6">
    <location>
        <begin position="165"/>
        <end position="186"/>
    </location>
</feature>
<dbReference type="GO" id="GO:0005886">
    <property type="term" value="C:plasma membrane"/>
    <property type="evidence" value="ECO:0007669"/>
    <property type="project" value="UniProtKB-SubCell"/>
</dbReference>
<dbReference type="Gene3D" id="3.30.565.10">
    <property type="entry name" value="Histidine kinase-like ATPase, C-terminal domain"/>
    <property type="match status" value="1"/>
</dbReference>
<dbReference type="Pfam" id="PF02518">
    <property type="entry name" value="HATPase_c"/>
    <property type="match status" value="1"/>
</dbReference>
<dbReference type="GO" id="GO:0005524">
    <property type="term" value="F:ATP binding"/>
    <property type="evidence" value="ECO:0007669"/>
    <property type="project" value="UniProtKB-KW"/>
</dbReference>
<dbReference type="InterPro" id="IPR003594">
    <property type="entry name" value="HATPase_dom"/>
</dbReference>
<comment type="caution">
    <text evidence="8">The sequence shown here is derived from an EMBL/GenBank/DDBJ whole genome shotgun (WGS) entry which is preliminary data.</text>
</comment>
<dbReference type="PANTHER" id="PTHR45569">
    <property type="entry name" value="SENSOR PROTEIN KDPD"/>
    <property type="match status" value="1"/>
</dbReference>
<dbReference type="InterPro" id="IPR005467">
    <property type="entry name" value="His_kinase_dom"/>
</dbReference>
<keyword evidence="6" id="KW-0472">Membrane</keyword>
<evidence type="ECO:0000313" key="8">
    <source>
        <dbReference type="EMBL" id="ORB64229.1"/>
    </source>
</evidence>
<dbReference type="InterPro" id="IPR036097">
    <property type="entry name" value="HisK_dim/P_sf"/>
</dbReference>
<feature type="domain" description="Histidine kinase" evidence="7">
    <location>
        <begin position="230"/>
        <end position="440"/>
    </location>
</feature>
<comment type="catalytic activity">
    <reaction evidence="1">
        <text>ATP + protein L-histidine = ADP + protein N-phospho-L-histidine.</text>
        <dbReference type="EC" id="2.7.13.3"/>
    </reaction>
</comment>
<keyword evidence="8" id="KW-0547">Nucleotide-binding</keyword>
<dbReference type="SUPFAM" id="SSF47384">
    <property type="entry name" value="Homodimeric domain of signal transducing histidine kinase"/>
    <property type="match status" value="1"/>
</dbReference>
<dbReference type="PRINTS" id="PR00344">
    <property type="entry name" value="BCTRLSENSOR"/>
</dbReference>
<dbReference type="PANTHER" id="PTHR45569:SF1">
    <property type="entry name" value="SENSOR PROTEIN KDPD"/>
    <property type="match status" value="1"/>
</dbReference>
<accession>A0A1X0JMR9</accession>
<keyword evidence="4" id="KW-0418">Kinase</keyword>
<dbReference type="InterPro" id="IPR036890">
    <property type="entry name" value="HATPase_C_sf"/>
</dbReference>
<dbReference type="GO" id="GO:0000155">
    <property type="term" value="F:phosphorelay sensor kinase activity"/>
    <property type="evidence" value="ECO:0007669"/>
    <property type="project" value="InterPro"/>
</dbReference>
<dbReference type="SMART" id="SM00387">
    <property type="entry name" value="HATPase_c"/>
    <property type="match status" value="1"/>
</dbReference>
<dbReference type="EC" id="2.7.13.3" evidence="3"/>
<comment type="subcellular location">
    <subcellularLocation>
        <location evidence="2">Cell membrane</location>
    </subcellularLocation>
</comment>
<evidence type="ECO:0000256" key="3">
    <source>
        <dbReference type="ARBA" id="ARBA00012438"/>
    </source>
</evidence>
<evidence type="ECO:0000256" key="5">
    <source>
        <dbReference type="ARBA" id="ARBA00023012"/>
    </source>
</evidence>
<evidence type="ECO:0000259" key="7">
    <source>
        <dbReference type="PROSITE" id="PS50109"/>
    </source>
</evidence>
<gene>
    <name evidence="8" type="ORF">BST47_16705</name>
</gene>
<feature type="transmembrane region" description="Helical" evidence="6">
    <location>
        <begin position="55"/>
        <end position="75"/>
    </location>
</feature>
<feature type="transmembrane region" description="Helical" evidence="6">
    <location>
        <begin position="135"/>
        <end position="153"/>
    </location>
</feature>
<keyword evidence="6" id="KW-1133">Transmembrane helix</keyword>
<keyword evidence="9" id="KW-1185">Reference proteome</keyword>
<dbReference type="EMBL" id="MVIM01000008">
    <property type="protein sequence ID" value="ORB64229.1"/>
    <property type="molecule type" value="Genomic_DNA"/>
</dbReference>
<evidence type="ECO:0000256" key="2">
    <source>
        <dbReference type="ARBA" id="ARBA00004236"/>
    </source>
</evidence>
<feature type="transmembrane region" description="Helical" evidence="6">
    <location>
        <begin position="87"/>
        <end position="105"/>
    </location>
</feature>
<dbReference type="Proteomes" id="UP000192411">
    <property type="component" value="Unassembled WGS sequence"/>
</dbReference>
<evidence type="ECO:0000256" key="1">
    <source>
        <dbReference type="ARBA" id="ARBA00000085"/>
    </source>
</evidence>
<evidence type="ECO:0000256" key="4">
    <source>
        <dbReference type="ARBA" id="ARBA00022777"/>
    </source>
</evidence>
<dbReference type="InterPro" id="IPR004358">
    <property type="entry name" value="Sig_transdc_His_kin-like_C"/>
</dbReference>
<dbReference type="Gene3D" id="1.10.287.130">
    <property type="match status" value="1"/>
</dbReference>
<keyword evidence="4" id="KW-0808">Transferase</keyword>
<reference evidence="8 9" key="1">
    <citation type="submission" date="2017-02" db="EMBL/GenBank/DDBJ databases">
        <title>The new phylogeny of genus Mycobacterium.</title>
        <authorList>
            <person name="Tortoli E."/>
            <person name="Trovato A."/>
            <person name="Cirillo D.M."/>
        </authorList>
    </citation>
    <scope>NUCLEOTIDE SEQUENCE [LARGE SCALE GENOMIC DNA]</scope>
    <source>
        <strain evidence="8 9">DSM 44338</strain>
    </source>
</reference>
<protein>
    <recommendedName>
        <fullName evidence="3">histidine kinase</fullName>
        <ecNumber evidence="3">2.7.13.3</ecNumber>
    </recommendedName>
</protein>
<organism evidence="8 9">
    <name type="scientific">Mycolicibacterium tusciae</name>
    <dbReference type="NCBI Taxonomy" id="75922"/>
    <lineage>
        <taxon>Bacteria</taxon>
        <taxon>Bacillati</taxon>
        <taxon>Actinomycetota</taxon>
        <taxon>Actinomycetes</taxon>
        <taxon>Mycobacteriales</taxon>
        <taxon>Mycobacteriaceae</taxon>
        <taxon>Mycolicibacterium</taxon>
    </lineage>
</organism>
<dbReference type="PROSITE" id="PS50109">
    <property type="entry name" value="HIS_KIN"/>
    <property type="match status" value="1"/>
</dbReference>
<name>A0A1X0JMR9_9MYCO</name>
<dbReference type="AlphaFoldDB" id="A0A1X0JMR9"/>
<dbReference type="STRING" id="75922.BST47_16705"/>
<dbReference type="OrthoDB" id="5176662at2"/>
<feature type="transmembrane region" description="Helical" evidence="6">
    <location>
        <begin position="111"/>
        <end position="128"/>
    </location>
</feature>
<keyword evidence="8" id="KW-0067">ATP-binding</keyword>
<dbReference type="InterPro" id="IPR052023">
    <property type="entry name" value="Histidine_kinase_KdpD"/>
</dbReference>
<evidence type="ECO:0000313" key="9">
    <source>
        <dbReference type="Proteomes" id="UP000192411"/>
    </source>
</evidence>
<evidence type="ECO:0000256" key="6">
    <source>
        <dbReference type="SAM" id="Phobius"/>
    </source>
</evidence>
<keyword evidence="6" id="KW-0812">Transmembrane</keyword>